<dbReference type="PANTHER" id="PTHR22952:SF385">
    <property type="entry name" value="ABSCISIC ACID-INSENSITIVE 5-LIKE PROTEIN 2"/>
    <property type="match status" value="1"/>
</dbReference>
<feature type="signal peptide" evidence="8">
    <location>
        <begin position="1"/>
        <end position="20"/>
    </location>
</feature>
<organism evidence="10 11">
    <name type="scientific">Coptis chinensis</name>
    <dbReference type="NCBI Taxonomy" id="261450"/>
    <lineage>
        <taxon>Eukaryota</taxon>
        <taxon>Viridiplantae</taxon>
        <taxon>Streptophyta</taxon>
        <taxon>Embryophyta</taxon>
        <taxon>Tracheophyta</taxon>
        <taxon>Spermatophyta</taxon>
        <taxon>Magnoliopsida</taxon>
        <taxon>Ranunculales</taxon>
        <taxon>Ranunculaceae</taxon>
        <taxon>Coptidoideae</taxon>
        <taxon>Coptis</taxon>
    </lineage>
</organism>
<evidence type="ECO:0000313" key="11">
    <source>
        <dbReference type="Proteomes" id="UP000631114"/>
    </source>
</evidence>
<dbReference type="PROSITE" id="PS50217">
    <property type="entry name" value="BZIP"/>
    <property type="match status" value="1"/>
</dbReference>
<keyword evidence="4" id="KW-0238">DNA-binding</keyword>
<sequence>MSSSLTLLLWVCLAFHFALAVRARPYTKVSDVRKYGAVGNGKIDCSKAFVKAWEEGCAWEGDAIVYIPRETYYIGVTIFIGGQKCKYQAVKFQVEGIVKAPTNLITGDAWIKFQYIERMTIDGGGTFDGQGALAWNHNDCIKNPHCKILTIRPLFVFHTQTPSRKQGAFGEMIEKIVERRQNRMIKNRESTARSHARKQAYTNELENKVSHLEEGNARLKKV</sequence>
<keyword evidence="6 7" id="KW-0326">Glycosidase</keyword>
<keyword evidence="11" id="KW-1185">Reference proteome</keyword>
<dbReference type="FunFam" id="1.20.5.170:FF:000036">
    <property type="entry name" value="ABSCISIC ACID-INSENSITIVE 5-like protein 2"/>
    <property type="match status" value="1"/>
</dbReference>
<comment type="similarity">
    <text evidence="2 7">Belongs to the glycosyl hydrolase 28 family.</text>
</comment>
<evidence type="ECO:0000256" key="3">
    <source>
        <dbReference type="ARBA" id="ARBA00022801"/>
    </source>
</evidence>
<dbReference type="GO" id="GO:0003677">
    <property type="term" value="F:DNA binding"/>
    <property type="evidence" value="ECO:0007669"/>
    <property type="project" value="UniProtKB-KW"/>
</dbReference>
<dbReference type="GO" id="GO:0004650">
    <property type="term" value="F:polygalacturonase activity"/>
    <property type="evidence" value="ECO:0007669"/>
    <property type="project" value="InterPro"/>
</dbReference>
<evidence type="ECO:0000256" key="2">
    <source>
        <dbReference type="ARBA" id="ARBA00008834"/>
    </source>
</evidence>
<evidence type="ECO:0000256" key="4">
    <source>
        <dbReference type="ARBA" id="ARBA00023125"/>
    </source>
</evidence>
<comment type="subcellular location">
    <subcellularLocation>
        <location evidence="1">Nucleus</location>
    </subcellularLocation>
</comment>
<keyword evidence="5" id="KW-0539">Nucleus</keyword>
<dbReference type="InterPro" id="IPR004827">
    <property type="entry name" value="bZIP"/>
</dbReference>
<dbReference type="SUPFAM" id="SSF57959">
    <property type="entry name" value="Leucine zipper domain"/>
    <property type="match status" value="1"/>
</dbReference>
<feature type="chain" id="PRO_5032401967" description="BZIP domain-containing protein" evidence="8">
    <location>
        <begin position="21"/>
        <end position="222"/>
    </location>
</feature>
<dbReference type="InterPro" id="IPR043452">
    <property type="entry name" value="BZIP46-like"/>
</dbReference>
<evidence type="ECO:0000256" key="7">
    <source>
        <dbReference type="RuleBase" id="RU361169"/>
    </source>
</evidence>
<dbReference type="SUPFAM" id="SSF51126">
    <property type="entry name" value="Pectin lyase-like"/>
    <property type="match status" value="1"/>
</dbReference>
<dbReference type="Gene3D" id="1.20.5.170">
    <property type="match status" value="1"/>
</dbReference>
<dbReference type="EMBL" id="JADFTS010000007">
    <property type="protein sequence ID" value="KAF9596528.1"/>
    <property type="molecule type" value="Genomic_DNA"/>
</dbReference>
<keyword evidence="8" id="KW-0732">Signal</keyword>
<evidence type="ECO:0000313" key="10">
    <source>
        <dbReference type="EMBL" id="KAF9596528.1"/>
    </source>
</evidence>
<dbReference type="Gene3D" id="2.160.20.10">
    <property type="entry name" value="Single-stranded right-handed beta-helix, Pectin lyase-like"/>
    <property type="match status" value="1"/>
</dbReference>
<evidence type="ECO:0000259" key="9">
    <source>
        <dbReference type="PROSITE" id="PS50217"/>
    </source>
</evidence>
<dbReference type="AlphaFoldDB" id="A0A835LI76"/>
<name>A0A835LI76_9MAGN</name>
<feature type="domain" description="BZIP" evidence="9">
    <location>
        <begin position="177"/>
        <end position="222"/>
    </location>
</feature>
<comment type="caution">
    <text evidence="10">The sequence shown here is derived from an EMBL/GenBank/DDBJ whole genome shotgun (WGS) entry which is preliminary data.</text>
</comment>
<protein>
    <recommendedName>
        <fullName evidence="9">BZIP domain-containing protein</fullName>
    </recommendedName>
</protein>
<dbReference type="GO" id="GO:0003700">
    <property type="term" value="F:DNA-binding transcription factor activity"/>
    <property type="evidence" value="ECO:0007669"/>
    <property type="project" value="InterPro"/>
</dbReference>
<dbReference type="InterPro" id="IPR000743">
    <property type="entry name" value="Glyco_hydro_28"/>
</dbReference>
<evidence type="ECO:0000256" key="5">
    <source>
        <dbReference type="ARBA" id="ARBA00023242"/>
    </source>
</evidence>
<gene>
    <name evidence="10" type="ORF">IFM89_012259</name>
</gene>
<proteinExistence type="inferred from homology"/>
<keyword evidence="3 7" id="KW-0378">Hydrolase</keyword>
<dbReference type="Pfam" id="PF00170">
    <property type="entry name" value="bZIP_1"/>
    <property type="match status" value="1"/>
</dbReference>
<dbReference type="GO" id="GO:0045893">
    <property type="term" value="P:positive regulation of DNA-templated transcription"/>
    <property type="evidence" value="ECO:0007669"/>
    <property type="project" value="InterPro"/>
</dbReference>
<evidence type="ECO:0000256" key="1">
    <source>
        <dbReference type="ARBA" id="ARBA00004123"/>
    </source>
</evidence>
<dbReference type="GO" id="GO:0005634">
    <property type="term" value="C:nucleus"/>
    <property type="evidence" value="ECO:0007669"/>
    <property type="project" value="UniProtKB-SubCell"/>
</dbReference>
<reference evidence="10 11" key="1">
    <citation type="submission" date="2020-10" db="EMBL/GenBank/DDBJ databases">
        <title>The Coptis chinensis genome and diversification of protoberbering-type alkaloids.</title>
        <authorList>
            <person name="Wang B."/>
            <person name="Shu S."/>
            <person name="Song C."/>
            <person name="Liu Y."/>
        </authorList>
    </citation>
    <scope>NUCLEOTIDE SEQUENCE [LARGE SCALE GENOMIC DNA]</scope>
    <source>
        <strain evidence="10">HL-2020</strain>
        <tissue evidence="10">Leaf</tissue>
    </source>
</reference>
<dbReference type="CDD" id="cd14707">
    <property type="entry name" value="bZIP_plant_BZIP46"/>
    <property type="match status" value="1"/>
</dbReference>
<dbReference type="InterPro" id="IPR012334">
    <property type="entry name" value="Pectin_lyas_fold"/>
</dbReference>
<dbReference type="Proteomes" id="UP000631114">
    <property type="component" value="Unassembled WGS sequence"/>
</dbReference>
<evidence type="ECO:0000256" key="6">
    <source>
        <dbReference type="ARBA" id="ARBA00023295"/>
    </source>
</evidence>
<dbReference type="GO" id="GO:0005975">
    <property type="term" value="P:carbohydrate metabolic process"/>
    <property type="evidence" value="ECO:0007669"/>
    <property type="project" value="InterPro"/>
</dbReference>
<dbReference type="Pfam" id="PF00295">
    <property type="entry name" value="Glyco_hydro_28"/>
    <property type="match status" value="1"/>
</dbReference>
<dbReference type="PANTHER" id="PTHR22952">
    <property type="entry name" value="CAMP-RESPONSE ELEMENT BINDING PROTEIN-RELATED"/>
    <property type="match status" value="1"/>
</dbReference>
<accession>A0A835LI76</accession>
<evidence type="ECO:0000256" key="8">
    <source>
        <dbReference type="SAM" id="SignalP"/>
    </source>
</evidence>
<dbReference type="InterPro" id="IPR046347">
    <property type="entry name" value="bZIP_sf"/>
</dbReference>
<dbReference type="OrthoDB" id="850923at2759"/>
<dbReference type="InterPro" id="IPR011050">
    <property type="entry name" value="Pectin_lyase_fold/virulence"/>
</dbReference>